<gene>
    <name evidence="2" type="ORF">ACFQBM_14240</name>
</gene>
<dbReference type="PANTHER" id="PTHR36302:SF1">
    <property type="entry name" value="COPPER CHAPERONE PCU(A)C"/>
    <property type="match status" value="1"/>
</dbReference>
<dbReference type="InterPro" id="IPR058248">
    <property type="entry name" value="Lxx211020-like"/>
</dbReference>
<dbReference type="Gene3D" id="2.60.40.1890">
    <property type="entry name" value="PCu(A)C copper chaperone"/>
    <property type="match status" value="1"/>
</dbReference>
<feature type="chain" id="PRO_5045614589" evidence="1">
    <location>
        <begin position="24"/>
        <end position="168"/>
    </location>
</feature>
<dbReference type="Proteomes" id="UP001596425">
    <property type="component" value="Unassembled WGS sequence"/>
</dbReference>
<dbReference type="EMBL" id="JBHSVR010000001">
    <property type="protein sequence ID" value="MFC6634457.1"/>
    <property type="molecule type" value="Genomic_DNA"/>
</dbReference>
<dbReference type="Pfam" id="PF04314">
    <property type="entry name" value="PCuAC"/>
    <property type="match status" value="1"/>
</dbReference>
<protein>
    <submittedName>
        <fullName evidence="2">Copper chaperone PCu(A)C</fullName>
    </submittedName>
</protein>
<accession>A0ABW1YQT5</accession>
<dbReference type="RefSeq" id="WP_193193773.1">
    <property type="nucleotide sequence ID" value="NZ_JACZFR010000050.1"/>
</dbReference>
<evidence type="ECO:0000313" key="3">
    <source>
        <dbReference type="Proteomes" id="UP001596425"/>
    </source>
</evidence>
<organism evidence="2 3">
    <name type="scientific">Microbulbifer taiwanensis</name>
    <dbReference type="NCBI Taxonomy" id="986746"/>
    <lineage>
        <taxon>Bacteria</taxon>
        <taxon>Pseudomonadati</taxon>
        <taxon>Pseudomonadota</taxon>
        <taxon>Gammaproteobacteria</taxon>
        <taxon>Cellvibrionales</taxon>
        <taxon>Microbulbiferaceae</taxon>
        <taxon>Microbulbifer</taxon>
    </lineage>
</organism>
<evidence type="ECO:0000313" key="2">
    <source>
        <dbReference type="EMBL" id="MFC6634457.1"/>
    </source>
</evidence>
<feature type="signal peptide" evidence="1">
    <location>
        <begin position="1"/>
        <end position="23"/>
    </location>
</feature>
<dbReference type="SUPFAM" id="SSF110087">
    <property type="entry name" value="DR1885-like metal-binding protein"/>
    <property type="match status" value="1"/>
</dbReference>
<dbReference type="InterPro" id="IPR007410">
    <property type="entry name" value="LpqE-like"/>
</dbReference>
<name>A0ABW1YQT5_9GAMM</name>
<keyword evidence="3" id="KW-1185">Reference proteome</keyword>
<keyword evidence="1" id="KW-0732">Signal</keyword>
<sequence length="168" mass="17861">MKRLLSLAGAFLVAMLLSGGALAVDVVAVRIADDADGDAFQLELEGYVRETLPGANMSAAYLSLRNNGETDLQLQSVEVPDLEKAIADLHTTINENGVSRMRPLAQLAIPAGEVVTMTPGGLHLMLRGVQLRVGEALPLRLRFASGITLEVEVPVRGLKAAEAHHHHG</sequence>
<dbReference type="InterPro" id="IPR036182">
    <property type="entry name" value="PCuAC_sf"/>
</dbReference>
<reference evidence="3" key="1">
    <citation type="journal article" date="2019" name="Int. J. Syst. Evol. Microbiol.">
        <title>The Global Catalogue of Microorganisms (GCM) 10K type strain sequencing project: providing services to taxonomists for standard genome sequencing and annotation.</title>
        <authorList>
            <consortium name="The Broad Institute Genomics Platform"/>
            <consortium name="The Broad Institute Genome Sequencing Center for Infectious Disease"/>
            <person name="Wu L."/>
            <person name="Ma J."/>
        </authorList>
    </citation>
    <scope>NUCLEOTIDE SEQUENCE [LARGE SCALE GENOMIC DNA]</scope>
    <source>
        <strain evidence="3">CGMCC 1.13718</strain>
    </source>
</reference>
<proteinExistence type="predicted"/>
<comment type="caution">
    <text evidence="2">The sequence shown here is derived from an EMBL/GenBank/DDBJ whole genome shotgun (WGS) entry which is preliminary data.</text>
</comment>
<dbReference type="PANTHER" id="PTHR36302">
    <property type="entry name" value="BLR7088 PROTEIN"/>
    <property type="match status" value="1"/>
</dbReference>
<evidence type="ECO:0000256" key="1">
    <source>
        <dbReference type="SAM" id="SignalP"/>
    </source>
</evidence>